<keyword evidence="3" id="KW-1185">Reference proteome</keyword>
<dbReference type="RefSeq" id="WP_089609656.1">
    <property type="nucleotide sequence ID" value="NZ_CP022121.1"/>
</dbReference>
<sequence>MANLTPEIRQELREMIYEFFADECDVTVEELSDDKNIIDDLDGDSLLFVELIELMKKKYQLNVQLQTIGKYLLKNPAETVGQVIETAYLVFQFENDIVEAS</sequence>
<reference evidence="2 3" key="1">
    <citation type="submission" date="2022-08" db="EMBL/GenBank/DDBJ databases">
        <title>Proteogenomics of the novel Dehalobacterium formicoaceticum strain EZ94 highlights a key role of methyltransferases during anaerobic dichloromethane degradation.</title>
        <authorList>
            <person name="Wasmund K."/>
        </authorList>
    </citation>
    <scope>NUCLEOTIDE SEQUENCE [LARGE SCALE GENOMIC DNA]</scope>
    <source>
        <strain evidence="2 3">EZ94</strain>
    </source>
</reference>
<dbReference type="Proteomes" id="UP001524944">
    <property type="component" value="Unassembled WGS sequence"/>
</dbReference>
<evidence type="ECO:0000313" key="2">
    <source>
        <dbReference type="EMBL" id="MCR6544160.1"/>
    </source>
</evidence>
<accession>A0ABT1XZW9</accession>
<dbReference type="PROSITE" id="PS50075">
    <property type="entry name" value="CARRIER"/>
    <property type="match status" value="1"/>
</dbReference>
<name>A0ABT1XZW9_9FIRM</name>
<dbReference type="Gene3D" id="1.10.1200.10">
    <property type="entry name" value="ACP-like"/>
    <property type="match status" value="1"/>
</dbReference>
<dbReference type="Pfam" id="PF00550">
    <property type="entry name" value="PP-binding"/>
    <property type="match status" value="1"/>
</dbReference>
<gene>
    <name evidence="2" type="ORF">NVS47_01305</name>
</gene>
<dbReference type="EMBL" id="JANPWE010000001">
    <property type="protein sequence ID" value="MCR6544160.1"/>
    <property type="molecule type" value="Genomic_DNA"/>
</dbReference>
<protein>
    <submittedName>
        <fullName evidence="2">Phosphopantetheine-binding protein</fullName>
    </submittedName>
</protein>
<comment type="caution">
    <text evidence="2">The sequence shown here is derived from an EMBL/GenBank/DDBJ whole genome shotgun (WGS) entry which is preliminary data.</text>
</comment>
<proteinExistence type="predicted"/>
<organism evidence="2 3">
    <name type="scientific">Dehalobacterium formicoaceticum</name>
    <dbReference type="NCBI Taxonomy" id="51515"/>
    <lineage>
        <taxon>Bacteria</taxon>
        <taxon>Bacillati</taxon>
        <taxon>Bacillota</taxon>
        <taxon>Clostridia</taxon>
        <taxon>Eubacteriales</taxon>
        <taxon>Peptococcaceae</taxon>
        <taxon>Dehalobacterium</taxon>
    </lineage>
</organism>
<feature type="domain" description="Carrier" evidence="1">
    <location>
        <begin position="10"/>
        <end position="87"/>
    </location>
</feature>
<dbReference type="SUPFAM" id="SSF47336">
    <property type="entry name" value="ACP-like"/>
    <property type="match status" value="1"/>
</dbReference>
<evidence type="ECO:0000313" key="3">
    <source>
        <dbReference type="Proteomes" id="UP001524944"/>
    </source>
</evidence>
<evidence type="ECO:0000259" key="1">
    <source>
        <dbReference type="PROSITE" id="PS50075"/>
    </source>
</evidence>
<dbReference type="InterPro" id="IPR009081">
    <property type="entry name" value="PP-bd_ACP"/>
</dbReference>
<dbReference type="InterPro" id="IPR036736">
    <property type="entry name" value="ACP-like_sf"/>
</dbReference>